<dbReference type="SUPFAM" id="SSF49879">
    <property type="entry name" value="SMAD/FHA domain"/>
    <property type="match status" value="1"/>
</dbReference>
<keyword evidence="1" id="KW-0812">Transmembrane</keyword>
<dbReference type="SMART" id="SM00240">
    <property type="entry name" value="FHA"/>
    <property type="match status" value="1"/>
</dbReference>
<evidence type="ECO:0000259" key="2">
    <source>
        <dbReference type="PROSITE" id="PS50006"/>
    </source>
</evidence>
<dbReference type="STRING" id="720554.Clocl_3311"/>
<protein>
    <submittedName>
        <fullName evidence="3">FHA domain-containing protein</fullName>
    </submittedName>
</protein>
<dbReference type="KEGG" id="ccl:Clocl_3311"/>
<dbReference type="EMBL" id="CP003065">
    <property type="protein sequence ID" value="AEV69814.1"/>
    <property type="molecule type" value="Genomic_DNA"/>
</dbReference>
<evidence type="ECO:0000313" key="3">
    <source>
        <dbReference type="EMBL" id="AEV69814.1"/>
    </source>
</evidence>
<proteinExistence type="predicted"/>
<dbReference type="Pfam" id="PF00498">
    <property type="entry name" value="FHA"/>
    <property type="match status" value="1"/>
</dbReference>
<dbReference type="Proteomes" id="UP000005435">
    <property type="component" value="Chromosome"/>
</dbReference>
<dbReference type="InterPro" id="IPR008984">
    <property type="entry name" value="SMAD_FHA_dom_sf"/>
</dbReference>
<keyword evidence="1" id="KW-0472">Membrane</keyword>
<evidence type="ECO:0000313" key="4">
    <source>
        <dbReference type="Proteomes" id="UP000005435"/>
    </source>
</evidence>
<name>G8LWV3_ACECE</name>
<dbReference type="eggNOG" id="COG1716">
    <property type="taxonomic scope" value="Bacteria"/>
</dbReference>
<dbReference type="PANTHER" id="PTHR23308">
    <property type="entry name" value="NUCLEAR INHIBITOR OF PROTEIN PHOSPHATASE-1"/>
    <property type="match status" value="1"/>
</dbReference>
<reference evidence="4" key="1">
    <citation type="submission" date="2011-12" db="EMBL/GenBank/DDBJ databases">
        <title>Complete sequence of Clostridium clariflavum DSM 19732.</title>
        <authorList>
            <consortium name="US DOE Joint Genome Institute"/>
            <person name="Lucas S."/>
            <person name="Han J."/>
            <person name="Lapidus A."/>
            <person name="Cheng J.-F."/>
            <person name="Goodwin L."/>
            <person name="Pitluck S."/>
            <person name="Peters L."/>
            <person name="Teshima H."/>
            <person name="Detter J.C."/>
            <person name="Han C."/>
            <person name="Tapia R."/>
            <person name="Land M."/>
            <person name="Hauser L."/>
            <person name="Kyrpides N."/>
            <person name="Ivanova N."/>
            <person name="Pagani I."/>
            <person name="Kitzmiller T."/>
            <person name="Lynd L."/>
            <person name="Izquierdo J."/>
            <person name="Woyke T."/>
        </authorList>
    </citation>
    <scope>NUCLEOTIDE SEQUENCE [LARGE SCALE GENOMIC DNA]</scope>
    <source>
        <strain evidence="4">DSM 19732 / NBRC 101661 / EBR45</strain>
    </source>
</reference>
<dbReference type="CDD" id="cd00060">
    <property type="entry name" value="FHA"/>
    <property type="match status" value="1"/>
</dbReference>
<evidence type="ECO:0000256" key="1">
    <source>
        <dbReference type="SAM" id="Phobius"/>
    </source>
</evidence>
<gene>
    <name evidence="3" type="ordered locus">Clocl_3311</name>
</gene>
<feature type="domain" description="FHA" evidence="2">
    <location>
        <begin position="71"/>
        <end position="120"/>
    </location>
</feature>
<dbReference type="InterPro" id="IPR000253">
    <property type="entry name" value="FHA_dom"/>
</dbReference>
<dbReference type="Gene3D" id="2.60.200.20">
    <property type="match status" value="1"/>
</dbReference>
<dbReference type="PROSITE" id="PS50006">
    <property type="entry name" value="FHA_DOMAIN"/>
    <property type="match status" value="1"/>
</dbReference>
<reference evidence="3 4" key="2">
    <citation type="journal article" date="2012" name="Stand. Genomic Sci.">
        <title>Complete Genome Sequence of Clostridium clariflavum DSM 19732.</title>
        <authorList>
            <person name="Izquierdo J.A."/>
            <person name="Goodwin L."/>
            <person name="Davenport K.W."/>
            <person name="Teshima H."/>
            <person name="Bruce D."/>
            <person name="Detter C."/>
            <person name="Tapia R."/>
            <person name="Han S."/>
            <person name="Land M."/>
            <person name="Hauser L."/>
            <person name="Jeffries C.D."/>
            <person name="Han J."/>
            <person name="Pitluck S."/>
            <person name="Nolan M."/>
            <person name="Chen A."/>
            <person name="Huntemann M."/>
            <person name="Mavromatis K."/>
            <person name="Mikhailova N."/>
            <person name="Liolios K."/>
            <person name="Woyke T."/>
            <person name="Lynd L.R."/>
        </authorList>
    </citation>
    <scope>NUCLEOTIDE SEQUENCE [LARGE SCALE GENOMIC DNA]</scope>
    <source>
        <strain evidence="4">DSM 19732 / NBRC 101661 / EBR45</strain>
    </source>
</reference>
<feature type="transmembrane region" description="Helical" evidence="1">
    <location>
        <begin position="6"/>
        <end position="28"/>
    </location>
</feature>
<dbReference type="AlphaFoldDB" id="G8LWV3"/>
<keyword evidence="1" id="KW-1133">Transmembrane helix</keyword>
<accession>G8LWV3</accession>
<dbReference type="InterPro" id="IPR050923">
    <property type="entry name" value="Cell_Proc_Reg/RNA_Proc"/>
</dbReference>
<sequence precursor="true">MGILTLLMNFIFVLVIYCFIFSIIRLIYMDIKSMNYYRTIGNGNFPYLKLINQRELLNYKVEETYLLSKDSTIGRQDKNTIVIKDPYISGKHAQIIIKEGTYYIKDLGSKNGTYINDKPLKSGYEWKLTNGDKIKMGQVEFLFVDVLAKK</sequence>
<dbReference type="HOGENOM" id="CLU_131367_1_0_9"/>
<organism evidence="3 4">
    <name type="scientific">Acetivibrio clariflavus (strain DSM 19732 / NBRC 101661 / EBR45)</name>
    <name type="common">Clostridium clariflavum</name>
    <dbReference type="NCBI Taxonomy" id="720554"/>
    <lineage>
        <taxon>Bacteria</taxon>
        <taxon>Bacillati</taxon>
        <taxon>Bacillota</taxon>
        <taxon>Clostridia</taxon>
        <taxon>Eubacteriales</taxon>
        <taxon>Oscillospiraceae</taxon>
        <taxon>Acetivibrio</taxon>
    </lineage>
</organism>
<keyword evidence="4" id="KW-1185">Reference proteome</keyword>
<dbReference type="OrthoDB" id="9816434at2"/>